<dbReference type="InterPro" id="IPR002347">
    <property type="entry name" value="SDR_fam"/>
</dbReference>
<protein>
    <submittedName>
        <fullName evidence="3">NAD(P)-binding protein</fullName>
    </submittedName>
</protein>
<organism evidence="3 4">
    <name type="scientific">Bimuria novae-zelandiae CBS 107.79</name>
    <dbReference type="NCBI Taxonomy" id="1447943"/>
    <lineage>
        <taxon>Eukaryota</taxon>
        <taxon>Fungi</taxon>
        <taxon>Dikarya</taxon>
        <taxon>Ascomycota</taxon>
        <taxon>Pezizomycotina</taxon>
        <taxon>Dothideomycetes</taxon>
        <taxon>Pleosporomycetidae</taxon>
        <taxon>Pleosporales</taxon>
        <taxon>Massarineae</taxon>
        <taxon>Didymosphaeriaceae</taxon>
        <taxon>Bimuria</taxon>
    </lineage>
</organism>
<dbReference type="Gene3D" id="3.40.50.720">
    <property type="entry name" value="NAD(P)-binding Rossmann-like Domain"/>
    <property type="match status" value="2"/>
</dbReference>
<dbReference type="SUPFAM" id="SSF51735">
    <property type="entry name" value="NAD(P)-binding Rossmann-fold domains"/>
    <property type="match status" value="1"/>
</dbReference>
<dbReference type="EMBL" id="ML976721">
    <property type="protein sequence ID" value="KAF1968348.1"/>
    <property type="molecule type" value="Genomic_DNA"/>
</dbReference>
<keyword evidence="4" id="KW-1185">Reference proteome</keyword>
<dbReference type="AlphaFoldDB" id="A0A6A5UUG1"/>
<name>A0A6A5UUG1_9PLEO</name>
<accession>A0A6A5UUG1</accession>
<dbReference type="Proteomes" id="UP000800036">
    <property type="component" value="Unassembled WGS sequence"/>
</dbReference>
<evidence type="ECO:0000313" key="4">
    <source>
        <dbReference type="Proteomes" id="UP000800036"/>
    </source>
</evidence>
<evidence type="ECO:0000256" key="1">
    <source>
        <dbReference type="ARBA" id="ARBA00006484"/>
    </source>
</evidence>
<dbReference type="PANTHER" id="PTHR24320">
    <property type="entry name" value="RETINOL DEHYDROGENASE"/>
    <property type="match status" value="1"/>
</dbReference>
<dbReference type="OrthoDB" id="191139at2759"/>
<sequence length="237" mass="25648">MPEVSFDLETSIPDLSLDAFIYTGTTGLGAGAISSLAAKNPAKIFFNGRNKAKADELISQVKGTSSTELVFLECDLSSLTSVQQAAKQFLAQSDRLDVLMCNAGIMATPPAHATAPASGIEFDSLKTPQESLGPFYQPSKFMRYGQSKLANLLYPIELAIRYPSITSVSVHPGFIQTQLLTKGPYNQVWAATTPKENLKNGAYYEPFGKLMPPPTKDPAGLAKKLYGWTEQELAAFE</sequence>
<dbReference type="InterPro" id="IPR036291">
    <property type="entry name" value="NAD(P)-bd_dom_sf"/>
</dbReference>
<evidence type="ECO:0000313" key="3">
    <source>
        <dbReference type="EMBL" id="KAF1968348.1"/>
    </source>
</evidence>
<dbReference type="PANTHER" id="PTHR24320:SF154">
    <property type="entry name" value="OXIDOREDUCTASE, SHORT-CHAIN DEHYDROGENASE_REDUCTASE FAMILY (AFU_ORTHOLOGUE AFUA_2G04560)"/>
    <property type="match status" value="1"/>
</dbReference>
<dbReference type="Pfam" id="PF00106">
    <property type="entry name" value="adh_short"/>
    <property type="match status" value="1"/>
</dbReference>
<keyword evidence="2" id="KW-0560">Oxidoreductase</keyword>
<gene>
    <name evidence="3" type="ORF">BU23DRAFT_592158</name>
</gene>
<comment type="similarity">
    <text evidence="1">Belongs to the short-chain dehydrogenases/reductases (SDR) family.</text>
</comment>
<dbReference type="PRINTS" id="PR00081">
    <property type="entry name" value="GDHRDH"/>
</dbReference>
<proteinExistence type="inferred from homology"/>
<evidence type="ECO:0000256" key="2">
    <source>
        <dbReference type="ARBA" id="ARBA00023002"/>
    </source>
</evidence>
<reference evidence="3" key="1">
    <citation type="journal article" date="2020" name="Stud. Mycol.">
        <title>101 Dothideomycetes genomes: a test case for predicting lifestyles and emergence of pathogens.</title>
        <authorList>
            <person name="Haridas S."/>
            <person name="Albert R."/>
            <person name="Binder M."/>
            <person name="Bloem J."/>
            <person name="Labutti K."/>
            <person name="Salamov A."/>
            <person name="Andreopoulos B."/>
            <person name="Baker S."/>
            <person name="Barry K."/>
            <person name="Bills G."/>
            <person name="Bluhm B."/>
            <person name="Cannon C."/>
            <person name="Castanera R."/>
            <person name="Culley D."/>
            <person name="Daum C."/>
            <person name="Ezra D."/>
            <person name="Gonzalez J."/>
            <person name="Henrissat B."/>
            <person name="Kuo A."/>
            <person name="Liang C."/>
            <person name="Lipzen A."/>
            <person name="Lutzoni F."/>
            <person name="Magnuson J."/>
            <person name="Mondo S."/>
            <person name="Nolan M."/>
            <person name="Ohm R."/>
            <person name="Pangilinan J."/>
            <person name="Park H.-J."/>
            <person name="Ramirez L."/>
            <person name="Alfaro M."/>
            <person name="Sun H."/>
            <person name="Tritt A."/>
            <person name="Yoshinaga Y."/>
            <person name="Zwiers L.-H."/>
            <person name="Turgeon B."/>
            <person name="Goodwin S."/>
            <person name="Spatafora J."/>
            <person name="Crous P."/>
            <person name="Grigoriev I."/>
        </authorList>
    </citation>
    <scope>NUCLEOTIDE SEQUENCE</scope>
    <source>
        <strain evidence="3">CBS 107.79</strain>
    </source>
</reference>
<dbReference type="GO" id="GO:0016491">
    <property type="term" value="F:oxidoreductase activity"/>
    <property type="evidence" value="ECO:0007669"/>
    <property type="project" value="UniProtKB-KW"/>
</dbReference>